<name>A0ABU6ZQT9_9FABA</name>
<dbReference type="Proteomes" id="UP001341840">
    <property type="component" value="Unassembled WGS sequence"/>
</dbReference>
<evidence type="ECO:0000256" key="1">
    <source>
        <dbReference type="SAM" id="MobiDB-lite"/>
    </source>
</evidence>
<gene>
    <name evidence="2" type="ORF">PIB30_083264</name>
</gene>
<evidence type="ECO:0000313" key="3">
    <source>
        <dbReference type="Proteomes" id="UP001341840"/>
    </source>
</evidence>
<reference evidence="2 3" key="1">
    <citation type="journal article" date="2023" name="Plants (Basel)">
        <title>Bridging the Gap: Combining Genomics and Transcriptomics Approaches to Understand Stylosanthes scabra, an Orphan Legume from the Brazilian Caatinga.</title>
        <authorList>
            <person name="Ferreira-Neto J.R.C."/>
            <person name="da Silva M.D."/>
            <person name="Binneck E."/>
            <person name="de Melo N.F."/>
            <person name="da Silva R.H."/>
            <person name="de Melo A.L.T.M."/>
            <person name="Pandolfi V."/>
            <person name="Bustamante F.O."/>
            <person name="Brasileiro-Vidal A.C."/>
            <person name="Benko-Iseppon A.M."/>
        </authorList>
    </citation>
    <scope>NUCLEOTIDE SEQUENCE [LARGE SCALE GENOMIC DNA]</scope>
    <source>
        <tissue evidence="2">Leaves</tissue>
    </source>
</reference>
<feature type="compositionally biased region" description="Polar residues" evidence="1">
    <location>
        <begin position="55"/>
        <end position="78"/>
    </location>
</feature>
<protein>
    <submittedName>
        <fullName evidence="2">Uncharacterized protein</fullName>
    </submittedName>
</protein>
<sequence>MAQQQQPILAQYHQETPESKAQSQRLKILPHQLPHDHNDPPDLVSTNPPTPLCPASSSTPSSHTQNPNSLISSPLSQDSTAATPTHPSPPPLRRSTRPHHPPPHLSDYLYNTSLTTPTLCSSSCRYPLSDVVSLSYFSDFHRRFLLSLL</sequence>
<organism evidence="2 3">
    <name type="scientific">Stylosanthes scabra</name>
    <dbReference type="NCBI Taxonomy" id="79078"/>
    <lineage>
        <taxon>Eukaryota</taxon>
        <taxon>Viridiplantae</taxon>
        <taxon>Streptophyta</taxon>
        <taxon>Embryophyta</taxon>
        <taxon>Tracheophyta</taxon>
        <taxon>Spermatophyta</taxon>
        <taxon>Magnoliopsida</taxon>
        <taxon>eudicotyledons</taxon>
        <taxon>Gunneridae</taxon>
        <taxon>Pentapetalae</taxon>
        <taxon>rosids</taxon>
        <taxon>fabids</taxon>
        <taxon>Fabales</taxon>
        <taxon>Fabaceae</taxon>
        <taxon>Papilionoideae</taxon>
        <taxon>50 kb inversion clade</taxon>
        <taxon>dalbergioids sensu lato</taxon>
        <taxon>Dalbergieae</taxon>
        <taxon>Pterocarpus clade</taxon>
        <taxon>Stylosanthes</taxon>
    </lineage>
</organism>
<proteinExistence type="predicted"/>
<dbReference type="EMBL" id="JASCZI010273171">
    <property type="protein sequence ID" value="MED6224368.1"/>
    <property type="molecule type" value="Genomic_DNA"/>
</dbReference>
<keyword evidence="3" id="KW-1185">Reference proteome</keyword>
<feature type="region of interest" description="Disordered" evidence="1">
    <location>
        <begin position="1"/>
        <end position="106"/>
    </location>
</feature>
<comment type="caution">
    <text evidence="2">The sequence shown here is derived from an EMBL/GenBank/DDBJ whole genome shotgun (WGS) entry which is preliminary data.</text>
</comment>
<evidence type="ECO:0000313" key="2">
    <source>
        <dbReference type="EMBL" id="MED6224368.1"/>
    </source>
</evidence>
<accession>A0ABU6ZQT9</accession>